<dbReference type="NCBIfam" id="TIGR01064">
    <property type="entry name" value="pyruv_kin"/>
    <property type="match status" value="1"/>
</dbReference>
<dbReference type="Proteomes" id="UP000676194">
    <property type="component" value="Chromosome"/>
</dbReference>
<evidence type="ECO:0000256" key="6">
    <source>
        <dbReference type="ARBA" id="ARBA00022741"/>
    </source>
</evidence>
<accession>A0A8E6EYP6</accession>
<comment type="catalytic activity">
    <reaction evidence="13">
        <text>pyruvate + ATP = phosphoenolpyruvate + ADP + H(+)</text>
        <dbReference type="Rhea" id="RHEA:18157"/>
        <dbReference type="ChEBI" id="CHEBI:15361"/>
        <dbReference type="ChEBI" id="CHEBI:15378"/>
        <dbReference type="ChEBI" id="CHEBI:30616"/>
        <dbReference type="ChEBI" id="CHEBI:58702"/>
        <dbReference type="ChEBI" id="CHEBI:456216"/>
        <dbReference type="EC" id="2.7.1.40"/>
    </reaction>
</comment>
<feature type="domain" description="Pyruvate kinase C-terminal" evidence="15">
    <location>
        <begin position="358"/>
        <end position="459"/>
    </location>
</feature>
<dbReference type="InterPro" id="IPR015795">
    <property type="entry name" value="Pyrv_Knase_C"/>
</dbReference>
<comment type="pathway">
    <text evidence="1 13">Carbohydrate degradation; glycolysis; pyruvate from D-glyceraldehyde 3-phosphate: step 5/5.</text>
</comment>
<dbReference type="InterPro" id="IPR040442">
    <property type="entry name" value="Pyrv_kinase-like_dom_sf"/>
</dbReference>
<gene>
    <name evidence="16" type="primary">pyk</name>
    <name evidence="16" type="ORF">KIH39_02920</name>
</gene>
<organism evidence="16 17">
    <name type="scientific">Telmatocola sphagniphila</name>
    <dbReference type="NCBI Taxonomy" id="1123043"/>
    <lineage>
        <taxon>Bacteria</taxon>
        <taxon>Pseudomonadati</taxon>
        <taxon>Planctomycetota</taxon>
        <taxon>Planctomycetia</taxon>
        <taxon>Gemmatales</taxon>
        <taxon>Gemmataceae</taxon>
    </lineage>
</organism>
<keyword evidence="10 13" id="KW-0324">Glycolysis</keyword>
<dbReference type="GO" id="GO:0005524">
    <property type="term" value="F:ATP binding"/>
    <property type="evidence" value="ECO:0007669"/>
    <property type="project" value="UniProtKB-KW"/>
</dbReference>
<keyword evidence="17" id="KW-1185">Reference proteome</keyword>
<dbReference type="NCBIfam" id="NF004491">
    <property type="entry name" value="PRK05826.1"/>
    <property type="match status" value="1"/>
</dbReference>
<dbReference type="InterPro" id="IPR015793">
    <property type="entry name" value="Pyrv_Knase_brl"/>
</dbReference>
<dbReference type="InterPro" id="IPR015813">
    <property type="entry name" value="Pyrv/PenolPyrv_kinase-like_dom"/>
</dbReference>
<dbReference type="Pfam" id="PF00224">
    <property type="entry name" value="PK"/>
    <property type="match status" value="1"/>
</dbReference>
<feature type="domain" description="Pyruvate kinase barrel" evidence="14">
    <location>
        <begin position="5"/>
        <end position="323"/>
    </location>
</feature>
<dbReference type="PRINTS" id="PR01050">
    <property type="entry name" value="PYRUVTKNASE"/>
</dbReference>
<evidence type="ECO:0000256" key="9">
    <source>
        <dbReference type="ARBA" id="ARBA00022842"/>
    </source>
</evidence>
<dbReference type="RefSeq" id="WP_213497778.1">
    <property type="nucleotide sequence ID" value="NZ_CP074694.1"/>
</dbReference>
<evidence type="ECO:0000256" key="7">
    <source>
        <dbReference type="ARBA" id="ARBA00022777"/>
    </source>
</evidence>
<dbReference type="NCBIfam" id="NF004978">
    <property type="entry name" value="PRK06354.1"/>
    <property type="match status" value="1"/>
</dbReference>
<dbReference type="Gene3D" id="2.40.33.10">
    <property type="entry name" value="PK beta-barrel domain-like"/>
    <property type="match status" value="1"/>
</dbReference>
<dbReference type="InterPro" id="IPR001697">
    <property type="entry name" value="Pyr_Knase"/>
</dbReference>
<sequence>MAIERQTRIVATLGPSTDSEERLRAILDAGMDVARINCSHGSAEEHLQRIDRLRTIARQLGKNVAILADLPGPKLRVFLPSERELRGGDTISFSLSHTPVAAEDITITEPEMLQDVKPNERILLDDGRLQLVAGEKLKDRLLAKVVIGGKLLPKKGLNLPDTPLTIPALTDADRTALAFLAKSGCDWLALSFVRSAEAAEELRLAAKSFGLDVPLIAKMERPEAVERAEEIVRAFDGIMVARGDLGVEIPLERVPTVQKRLITLARSYGKPVITATDMLDSMRKNPRPTRAEASDVANAIYDGTDAIMLSGETAAGDYPVESVLCMSKIALEAESHLADLTDPMVQLNLKTEDVDDIITNEVYDLANKLKVDAIVTPTLSGRTARLIARHRPKAMVVAPSPSEFVVRQMALVWGLKPVHMIYCRRAGDDRMSTAIQHSFDAKVLTEGMRVLVLAGHPIEGGDYLPTIRLLKIGPDGKPVAPS</sequence>
<evidence type="ECO:0000256" key="5">
    <source>
        <dbReference type="ARBA" id="ARBA00022723"/>
    </source>
</evidence>
<dbReference type="PANTHER" id="PTHR11817">
    <property type="entry name" value="PYRUVATE KINASE"/>
    <property type="match status" value="1"/>
</dbReference>
<dbReference type="EMBL" id="CP074694">
    <property type="protein sequence ID" value="QVL32888.1"/>
    <property type="molecule type" value="Genomic_DNA"/>
</dbReference>
<evidence type="ECO:0000259" key="15">
    <source>
        <dbReference type="Pfam" id="PF02887"/>
    </source>
</evidence>
<reference evidence="16" key="1">
    <citation type="submission" date="2021-05" db="EMBL/GenBank/DDBJ databases">
        <title>Complete genome sequence of the cellulolytic planctomycete Telmatocola sphagniphila SP2T and characterization of the first cellulase from planctomycetes.</title>
        <authorList>
            <person name="Rakitin A.L."/>
            <person name="Beletsky A.V."/>
            <person name="Naumoff D.G."/>
            <person name="Kulichevskaya I.S."/>
            <person name="Mardanov A.V."/>
            <person name="Ravin N.V."/>
            <person name="Dedysh S.N."/>
        </authorList>
    </citation>
    <scope>NUCLEOTIDE SEQUENCE</scope>
    <source>
        <strain evidence="16">SP2T</strain>
    </source>
</reference>
<keyword evidence="9 13" id="KW-0460">Magnesium</keyword>
<evidence type="ECO:0000256" key="12">
    <source>
        <dbReference type="NCBIfam" id="TIGR01064"/>
    </source>
</evidence>
<keyword evidence="7 13" id="KW-0418">Kinase</keyword>
<dbReference type="GO" id="GO:0004743">
    <property type="term" value="F:pyruvate kinase activity"/>
    <property type="evidence" value="ECO:0007669"/>
    <property type="project" value="UniProtKB-UniRule"/>
</dbReference>
<evidence type="ECO:0000256" key="8">
    <source>
        <dbReference type="ARBA" id="ARBA00022840"/>
    </source>
</evidence>
<dbReference type="GO" id="GO:0000287">
    <property type="term" value="F:magnesium ion binding"/>
    <property type="evidence" value="ECO:0007669"/>
    <property type="project" value="UniProtKB-UniRule"/>
</dbReference>
<dbReference type="EC" id="2.7.1.40" evidence="3 12"/>
<keyword evidence="11 16" id="KW-0670">Pyruvate</keyword>
<dbReference type="SUPFAM" id="SSF51621">
    <property type="entry name" value="Phosphoenolpyruvate/pyruvate domain"/>
    <property type="match status" value="1"/>
</dbReference>
<proteinExistence type="inferred from homology"/>
<evidence type="ECO:0000256" key="2">
    <source>
        <dbReference type="ARBA" id="ARBA00008663"/>
    </source>
</evidence>
<dbReference type="KEGG" id="tsph:KIH39_02920"/>
<name>A0A8E6EYP6_9BACT</name>
<dbReference type="SUPFAM" id="SSF50800">
    <property type="entry name" value="PK beta-barrel domain-like"/>
    <property type="match status" value="1"/>
</dbReference>
<dbReference type="InterPro" id="IPR036918">
    <property type="entry name" value="Pyrv_Knase_C_sf"/>
</dbReference>
<evidence type="ECO:0000259" key="14">
    <source>
        <dbReference type="Pfam" id="PF00224"/>
    </source>
</evidence>
<dbReference type="InterPro" id="IPR015806">
    <property type="entry name" value="Pyrv_Knase_insert_dom_sf"/>
</dbReference>
<evidence type="ECO:0000256" key="1">
    <source>
        <dbReference type="ARBA" id="ARBA00004997"/>
    </source>
</evidence>
<dbReference type="InterPro" id="IPR011037">
    <property type="entry name" value="Pyrv_Knase-like_insert_dom_sf"/>
</dbReference>
<keyword evidence="6" id="KW-0547">Nucleotide-binding</keyword>
<evidence type="ECO:0000256" key="11">
    <source>
        <dbReference type="ARBA" id="ARBA00023317"/>
    </source>
</evidence>
<dbReference type="GO" id="GO:0016301">
    <property type="term" value="F:kinase activity"/>
    <property type="evidence" value="ECO:0007669"/>
    <property type="project" value="UniProtKB-KW"/>
</dbReference>
<evidence type="ECO:0000256" key="4">
    <source>
        <dbReference type="ARBA" id="ARBA00022679"/>
    </source>
</evidence>
<dbReference type="GO" id="GO:0030955">
    <property type="term" value="F:potassium ion binding"/>
    <property type="evidence" value="ECO:0007669"/>
    <property type="project" value="UniProtKB-UniRule"/>
</dbReference>
<evidence type="ECO:0000313" key="17">
    <source>
        <dbReference type="Proteomes" id="UP000676194"/>
    </source>
</evidence>
<dbReference type="Pfam" id="PF02887">
    <property type="entry name" value="PK_C"/>
    <property type="match status" value="1"/>
</dbReference>
<dbReference type="AlphaFoldDB" id="A0A8E6EYP6"/>
<keyword evidence="5" id="KW-0479">Metal-binding</keyword>
<evidence type="ECO:0000256" key="13">
    <source>
        <dbReference type="RuleBase" id="RU000504"/>
    </source>
</evidence>
<dbReference type="Gene3D" id="3.20.20.60">
    <property type="entry name" value="Phosphoenolpyruvate-binding domains"/>
    <property type="match status" value="1"/>
</dbReference>
<evidence type="ECO:0000256" key="3">
    <source>
        <dbReference type="ARBA" id="ARBA00012142"/>
    </source>
</evidence>
<protein>
    <recommendedName>
        <fullName evidence="3 12">Pyruvate kinase</fullName>
        <ecNumber evidence="3 12">2.7.1.40</ecNumber>
    </recommendedName>
</protein>
<comment type="similarity">
    <text evidence="2 13">Belongs to the pyruvate kinase family.</text>
</comment>
<dbReference type="SUPFAM" id="SSF52935">
    <property type="entry name" value="PK C-terminal domain-like"/>
    <property type="match status" value="1"/>
</dbReference>
<evidence type="ECO:0000256" key="10">
    <source>
        <dbReference type="ARBA" id="ARBA00023152"/>
    </source>
</evidence>
<dbReference type="Gene3D" id="3.40.1380.20">
    <property type="entry name" value="Pyruvate kinase, C-terminal domain"/>
    <property type="match status" value="1"/>
</dbReference>
<keyword evidence="8" id="KW-0067">ATP-binding</keyword>
<dbReference type="UniPathway" id="UPA00109">
    <property type="reaction ID" value="UER00188"/>
</dbReference>
<keyword evidence="4 13" id="KW-0808">Transferase</keyword>
<evidence type="ECO:0000313" key="16">
    <source>
        <dbReference type="EMBL" id="QVL32888.1"/>
    </source>
</evidence>